<reference evidence="1 2" key="1">
    <citation type="submission" date="2015-12" db="EMBL/GenBank/DDBJ databases">
        <title>The genome of Folsomia candida.</title>
        <authorList>
            <person name="Faddeeva A."/>
            <person name="Derks M.F."/>
            <person name="Anvar Y."/>
            <person name="Smit S."/>
            <person name="Van Straalen N."/>
            <person name="Roelofs D."/>
        </authorList>
    </citation>
    <scope>NUCLEOTIDE SEQUENCE [LARGE SCALE GENOMIC DNA]</scope>
    <source>
        <strain evidence="1 2">VU population</strain>
        <tissue evidence="1">Whole body</tissue>
    </source>
</reference>
<evidence type="ECO:0000313" key="1">
    <source>
        <dbReference type="EMBL" id="OXA53775.1"/>
    </source>
</evidence>
<dbReference type="EMBL" id="LNIX01000005">
    <property type="protein sequence ID" value="OXA53775.1"/>
    <property type="molecule type" value="Genomic_DNA"/>
</dbReference>
<gene>
    <name evidence="1" type="ORF">Fcan01_11892</name>
</gene>
<protein>
    <submittedName>
        <fullName evidence="1">Uncharacterized protein</fullName>
    </submittedName>
</protein>
<sequence length="112" mass="12095">MSPWEKFFAILGATVLVGAVGYCSWKLLGGNWNAIKDAGKCIGTELKEKGLQMIKDFDGNALVQKMAGIFEKRDLAGKIDPKDVSKVWEVFSAMGYGGIIAAVMAHVKTNAK</sequence>
<dbReference type="Proteomes" id="UP000198287">
    <property type="component" value="Unassembled WGS sequence"/>
</dbReference>
<accession>A0A226E839</accession>
<name>A0A226E839_FOLCA</name>
<dbReference type="AlphaFoldDB" id="A0A226E839"/>
<organism evidence="1 2">
    <name type="scientific">Folsomia candida</name>
    <name type="common">Springtail</name>
    <dbReference type="NCBI Taxonomy" id="158441"/>
    <lineage>
        <taxon>Eukaryota</taxon>
        <taxon>Metazoa</taxon>
        <taxon>Ecdysozoa</taxon>
        <taxon>Arthropoda</taxon>
        <taxon>Hexapoda</taxon>
        <taxon>Collembola</taxon>
        <taxon>Entomobryomorpha</taxon>
        <taxon>Isotomoidea</taxon>
        <taxon>Isotomidae</taxon>
        <taxon>Proisotominae</taxon>
        <taxon>Folsomia</taxon>
    </lineage>
</organism>
<comment type="caution">
    <text evidence="1">The sequence shown here is derived from an EMBL/GenBank/DDBJ whole genome shotgun (WGS) entry which is preliminary data.</text>
</comment>
<keyword evidence="2" id="KW-1185">Reference proteome</keyword>
<proteinExistence type="predicted"/>
<evidence type="ECO:0000313" key="2">
    <source>
        <dbReference type="Proteomes" id="UP000198287"/>
    </source>
</evidence>